<feature type="transmembrane region" description="Helical" evidence="10">
    <location>
        <begin position="525"/>
        <end position="548"/>
    </location>
</feature>
<keyword evidence="8" id="KW-0807">Transducer</keyword>
<dbReference type="Pfam" id="PF00002">
    <property type="entry name" value="7tm_2"/>
    <property type="match status" value="1"/>
</dbReference>
<feature type="transmembrane region" description="Helical" evidence="10">
    <location>
        <begin position="466"/>
        <end position="488"/>
    </location>
</feature>
<dbReference type="Gene3D" id="1.20.1070.10">
    <property type="entry name" value="Rhodopsin 7-helix transmembrane proteins"/>
    <property type="match status" value="1"/>
</dbReference>
<comment type="similarity">
    <text evidence="2">Belongs to the G-protein coupled receptor 2 family. Mth subfamily.</text>
</comment>
<evidence type="ECO:0000256" key="9">
    <source>
        <dbReference type="SAM" id="MobiDB-lite"/>
    </source>
</evidence>
<feature type="transmembrane region" description="Helical" evidence="10">
    <location>
        <begin position="374"/>
        <end position="398"/>
    </location>
</feature>
<feature type="compositionally biased region" description="Low complexity" evidence="9">
    <location>
        <begin position="602"/>
        <end position="621"/>
    </location>
</feature>
<evidence type="ECO:0000256" key="6">
    <source>
        <dbReference type="ARBA" id="ARBA00023136"/>
    </source>
</evidence>
<feature type="region of interest" description="Disordered" evidence="9">
    <location>
        <begin position="602"/>
        <end position="627"/>
    </location>
</feature>
<keyword evidence="14" id="KW-1185">Reference proteome</keyword>
<evidence type="ECO:0000313" key="13">
    <source>
        <dbReference type="EMBL" id="VEN57356.1"/>
    </source>
</evidence>
<dbReference type="GO" id="GO:0008528">
    <property type="term" value="F:G protein-coupled peptide receptor activity"/>
    <property type="evidence" value="ECO:0007669"/>
    <property type="project" value="TreeGrafter"/>
</dbReference>
<dbReference type="InterPro" id="IPR051384">
    <property type="entry name" value="Mth_GPCR"/>
</dbReference>
<dbReference type="SUPFAM" id="SSF63877">
    <property type="entry name" value="Methuselah ectodomain"/>
    <property type="match status" value="1"/>
</dbReference>
<keyword evidence="6 10" id="KW-0472">Membrane</keyword>
<feature type="transmembrane region" description="Helical" evidence="10">
    <location>
        <begin position="560"/>
        <end position="579"/>
    </location>
</feature>
<evidence type="ECO:0000256" key="4">
    <source>
        <dbReference type="ARBA" id="ARBA00022989"/>
    </source>
</evidence>
<dbReference type="InterPro" id="IPR000832">
    <property type="entry name" value="GPCR_2_secretin-like"/>
</dbReference>
<dbReference type="AlphaFoldDB" id="A0A653DBX5"/>
<feature type="chain" id="PRO_5025024086" description="G-protein coupled receptors family 2 profile 2 domain-containing protein" evidence="11">
    <location>
        <begin position="19"/>
        <end position="627"/>
    </location>
</feature>
<dbReference type="Proteomes" id="UP000410492">
    <property type="component" value="Unassembled WGS sequence"/>
</dbReference>
<keyword evidence="5" id="KW-0297">G-protein coupled receptor</keyword>
<dbReference type="GO" id="GO:0005886">
    <property type="term" value="C:plasma membrane"/>
    <property type="evidence" value="ECO:0007669"/>
    <property type="project" value="TreeGrafter"/>
</dbReference>
<name>A0A653DBX5_CALMS</name>
<evidence type="ECO:0000256" key="8">
    <source>
        <dbReference type="ARBA" id="ARBA00023224"/>
    </source>
</evidence>
<feature type="signal peptide" evidence="11">
    <location>
        <begin position="1"/>
        <end position="18"/>
    </location>
</feature>
<organism evidence="13 14">
    <name type="scientific">Callosobruchus maculatus</name>
    <name type="common">Southern cowpea weevil</name>
    <name type="synonym">Pulse bruchid</name>
    <dbReference type="NCBI Taxonomy" id="64391"/>
    <lineage>
        <taxon>Eukaryota</taxon>
        <taxon>Metazoa</taxon>
        <taxon>Ecdysozoa</taxon>
        <taxon>Arthropoda</taxon>
        <taxon>Hexapoda</taxon>
        <taxon>Insecta</taxon>
        <taxon>Pterygota</taxon>
        <taxon>Neoptera</taxon>
        <taxon>Endopterygota</taxon>
        <taxon>Coleoptera</taxon>
        <taxon>Polyphaga</taxon>
        <taxon>Cucujiformia</taxon>
        <taxon>Chrysomeloidea</taxon>
        <taxon>Chrysomelidae</taxon>
        <taxon>Bruchinae</taxon>
        <taxon>Bruchini</taxon>
        <taxon>Callosobruchus</taxon>
    </lineage>
</organism>
<keyword evidence="7" id="KW-0675">Receptor</keyword>
<reference evidence="13 14" key="1">
    <citation type="submission" date="2019-01" db="EMBL/GenBank/DDBJ databases">
        <authorList>
            <person name="Sayadi A."/>
        </authorList>
    </citation>
    <scope>NUCLEOTIDE SEQUENCE [LARGE SCALE GENOMIC DNA]</scope>
</reference>
<proteinExistence type="inferred from homology"/>
<sequence length="627" mass="72711">MYPFLIFCLLIKAVSVICQNHNTSENKCCGSTERLSFNQSGYMCVRDTTRRLVVLADTEGFLKRNYDGNCVDAINATNFVRLYIQQRQVVDVQSTGFNIFPKCCPIRYHYNSELHSCVKNTSTSHALDFMNNTFIRVGLLNCKLIVDTQINKLKNLEENEEKACVDKDENERLVKRECHDNLKICEGIRCVKKCCPDGQSFINGPNCIDTYVNGLNMSFSDNIEDGSDPFAIISNRTCSKIYLMNEKRYTFTLKRDGLFSYWQNTSNTFINEAIGDRFSYCIEHSTKANSNGFFFFKCFEELPYEDKFRHTLYPKVLSCVFLGCTILIYLILKETNNLFEKVLMNYCTATLLLYLLLVYAQVNLDPNDVHCKIIGYAIIFVSTVSFAWLNIMCCDIWLTFGYTRQTVGVHQKRRDCKRLIIYMLCGWSLPAFHTLTIYAFSVSRILPESIHPYIGYSTCFIENRNYAAIVFLRLPHFSIQIVNVILFVKTINYCLKVKNEIGRTIDVSKYEKKDKFKRNKEKLSLILKLSVIMGVTFVFDTLTGFFRMSEMGDTLKYIEIIWDSINCLQGVFIFIIFICKKRICREMRRKLVFRNRSTSTRASNSTTRMSTLSTASRSSRTMTRRST</sequence>
<evidence type="ECO:0000256" key="3">
    <source>
        <dbReference type="ARBA" id="ARBA00022692"/>
    </source>
</evidence>
<dbReference type="InterPro" id="IPR017981">
    <property type="entry name" value="GPCR_2-like_7TM"/>
</dbReference>
<dbReference type="PANTHER" id="PTHR47154">
    <property type="entry name" value="G-PROTEIN COUPLED RECEPTOR MTH-RELATED"/>
    <property type="match status" value="1"/>
</dbReference>
<evidence type="ECO:0000313" key="14">
    <source>
        <dbReference type="Proteomes" id="UP000410492"/>
    </source>
</evidence>
<feature type="domain" description="G-protein coupled receptors family 2 profile 2" evidence="12">
    <location>
        <begin position="317"/>
        <end position="581"/>
    </location>
</feature>
<dbReference type="InterPro" id="IPR036272">
    <property type="entry name" value="Methuselah_N_sf"/>
</dbReference>
<comment type="subcellular location">
    <subcellularLocation>
        <location evidence="1">Endomembrane system</location>
        <topology evidence="1">Multi-pass membrane protein</topology>
    </subcellularLocation>
</comment>
<evidence type="ECO:0000256" key="1">
    <source>
        <dbReference type="ARBA" id="ARBA00004127"/>
    </source>
</evidence>
<dbReference type="CDD" id="cd15039">
    <property type="entry name" value="7tmB3_Methuselah-like"/>
    <property type="match status" value="1"/>
</dbReference>
<feature type="transmembrane region" description="Helical" evidence="10">
    <location>
        <begin position="312"/>
        <end position="331"/>
    </location>
</feature>
<evidence type="ECO:0000256" key="2">
    <source>
        <dbReference type="ARBA" id="ARBA00008979"/>
    </source>
</evidence>
<dbReference type="EMBL" id="CAACVG010011104">
    <property type="protein sequence ID" value="VEN57356.1"/>
    <property type="molecule type" value="Genomic_DNA"/>
</dbReference>
<keyword evidence="3 10" id="KW-0812">Transmembrane</keyword>
<feature type="transmembrane region" description="Helical" evidence="10">
    <location>
        <begin position="343"/>
        <end position="362"/>
    </location>
</feature>
<dbReference type="OrthoDB" id="6134459at2759"/>
<dbReference type="GO" id="GO:0012505">
    <property type="term" value="C:endomembrane system"/>
    <property type="evidence" value="ECO:0007669"/>
    <property type="project" value="UniProtKB-SubCell"/>
</dbReference>
<evidence type="ECO:0000256" key="5">
    <source>
        <dbReference type="ARBA" id="ARBA00023040"/>
    </source>
</evidence>
<feature type="transmembrane region" description="Helical" evidence="10">
    <location>
        <begin position="419"/>
        <end position="446"/>
    </location>
</feature>
<dbReference type="GO" id="GO:0007166">
    <property type="term" value="P:cell surface receptor signaling pathway"/>
    <property type="evidence" value="ECO:0007669"/>
    <property type="project" value="InterPro"/>
</dbReference>
<evidence type="ECO:0000256" key="11">
    <source>
        <dbReference type="SAM" id="SignalP"/>
    </source>
</evidence>
<evidence type="ECO:0000256" key="7">
    <source>
        <dbReference type="ARBA" id="ARBA00023170"/>
    </source>
</evidence>
<protein>
    <recommendedName>
        <fullName evidence="12">G-protein coupled receptors family 2 profile 2 domain-containing protein</fullName>
    </recommendedName>
</protein>
<dbReference type="PROSITE" id="PS50261">
    <property type="entry name" value="G_PROTEIN_RECEP_F2_4"/>
    <property type="match status" value="1"/>
</dbReference>
<accession>A0A653DBX5</accession>
<gene>
    <name evidence="13" type="ORF">CALMAC_LOCUS16001</name>
</gene>
<evidence type="ECO:0000259" key="12">
    <source>
        <dbReference type="PROSITE" id="PS50261"/>
    </source>
</evidence>
<evidence type="ECO:0000256" key="10">
    <source>
        <dbReference type="SAM" id="Phobius"/>
    </source>
</evidence>
<keyword evidence="11" id="KW-0732">Signal</keyword>
<keyword evidence="4 10" id="KW-1133">Transmembrane helix</keyword>
<dbReference type="PANTHER" id="PTHR47154:SF2">
    <property type="entry name" value="G-PROTEIN COUPLED RECEPTOR MTH-RELATED"/>
    <property type="match status" value="1"/>
</dbReference>